<dbReference type="RefSeq" id="WP_078754062.1">
    <property type="nucleotide sequence ID" value="NZ_FUXU01000076.1"/>
</dbReference>
<dbReference type="Proteomes" id="UP000190162">
    <property type="component" value="Unassembled WGS sequence"/>
</dbReference>
<dbReference type="AlphaFoldDB" id="A0A1T4VJ84"/>
<evidence type="ECO:0000313" key="1">
    <source>
        <dbReference type="EMBL" id="SKA64986.1"/>
    </source>
</evidence>
<evidence type="ECO:0000313" key="2">
    <source>
        <dbReference type="Proteomes" id="UP000190162"/>
    </source>
</evidence>
<organism evidence="1 2">
    <name type="scientific">Enterovibrio nigricans DSM 22720</name>
    <dbReference type="NCBI Taxonomy" id="1121868"/>
    <lineage>
        <taxon>Bacteria</taxon>
        <taxon>Pseudomonadati</taxon>
        <taxon>Pseudomonadota</taxon>
        <taxon>Gammaproteobacteria</taxon>
        <taxon>Vibrionales</taxon>
        <taxon>Vibrionaceae</taxon>
        <taxon>Enterovibrio</taxon>
    </lineage>
</organism>
<keyword evidence="2" id="KW-1185">Reference proteome</keyword>
<proteinExistence type="predicted"/>
<name>A0A1T4VJ84_9GAMM</name>
<accession>A0A1T4VJ84</accession>
<sequence length="88" mass="10284">MSNVFEGMEKDEMVLDNVRYLCGNIDPMWLEPNDSYTFVELENDVIKLTWTDLEALRNADMTAVSPYEDYVVPVEQQAHRVFWFTGTV</sequence>
<dbReference type="EMBL" id="FUXU01000076">
    <property type="protein sequence ID" value="SKA64986.1"/>
    <property type="molecule type" value="Genomic_DNA"/>
</dbReference>
<gene>
    <name evidence="1" type="ORF">SAMN02745132_03910</name>
</gene>
<reference evidence="2" key="1">
    <citation type="submission" date="2017-02" db="EMBL/GenBank/DDBJ databases">
        <authorList>
            <person name="Varghese N."/>
            <person name="Submissions S."/>
        </authorList>
    </citation>
    <scope>NUCLEOTIDE SEQUENCE [LARGE SCALE GENOMIC DNA]</scope>
    <source>
        <strain evidence="2">DSM 22720</strain>
    </source>
</reference>
<protein>
    <submittedName>
        <fullName evidence="1">Uncharacterized protein</fullName>
    </submittedName>
</protein>